<comment type="caution">
    <text evidence="3">The sequence shown here is derived from an EMBL/GenBank/DDBJ whole genome shotgun (WGS) entry which is preliminary data.</text>
</comment>
<keyword evidence="4" id="KW-1185">Reference proteome</keyword>
<name>A0A2T3NW95_9GAMM</name>
<dbReference type="Gene3D" id="2.40.70.10">
    <property type="entry name" value="Acid Proteases"/>
    <property type="match status" value="3"/>
</dbReference>
<dbReference type="PANTHER" id="PTHR38037">
    <property type="entry name" value="ZN_PROTEASE DOMAIN-CONTAINING PROTEIN"/>
    <property type="match status" value="1"/>
</dbReference>
<dbReference type="AlphaFoldDB" id="A0A2T3NW95"/>
<feature type="domain" description="Retropepsin-like aspartic endopeptidase" evidence="2">
    <location>
        <begin position="501"/>
        <end position="627"/>
    </location>
</feature>
<organism evidence="3 4">
    <name type="scientific">Photobacterium sanctipauli</name>
    <dbReference type="NCBI Taxonomy" id="1342794"/>
    <lineage>
        <taxon>Bacteria</taxon>
        <taxon>Pseudomonadati</taxon>
        <taxon>Pseudomonadota</taxon>
        <taxon>Gammaproteobacteria</taxon>
        <taxon>Vibrionales</taxon>
        <taxon>Vibrionaceae</taxon>
        <taxon>Photobacterium</taxon>
    </lineage>
</organism>
<feature type="chain" id="PRO_5015681556" description="Retropepsin-like aspartic endopeptidase domain-containing protein" evidence="1">
    <location>
        <begin position="25"/>
        <end position="637"/>
    </location>
</feature>
<proteinExistence type="predicted"/>
<dbReference type="Proteomes" id="UP000241771">
    <property type="component" value="Unassembled WGS sequence"/>
</dbReference>
<evidence type="ECO:0000256" key="1">
    <source>
        <dbReference type="SAM" id="SignalP"/>
    </source>
</evidence>
<evidence type="ECO:0000313" key="4">
    <source>
        <dbReference type="Proteomes" id="UP000241771"/>
    </source>
</evidence>
<dbReference type="PANTHER" id="PTHR38037:SF2">
    <property type="entry name" value="ATP-DEPENDENT ZINC PROTEASE DOMAIN-CONTAINING PROTEIN-RELATED"/>
    <property type="match status" value="1"/>
</dbReference>
<sequence length="637" mass="70895">MASLRLISTLCLSIAAALPTMVTAKQTQQVSLLEQRTIVDDKIVLGRAEKVYFPEIEQLSGVGIPAKIDTGADSTSIHATNIEITATDKVFEGLSGMALLNAIAEEFDTLNTYRMRDRKDKTDLMISFDITNPYTGESVRLTKPLYRLAMVKIRGEEGHIPRPVVKLELKIADKTILTDVNLADRERFSYPILIGKTFLSDTAWVDAGFDYLQEQKTAQVIGRKEIATVNGLAMEVSHSLQNRYSILHATDIKVDAKKQQVSFTTQGRTNEKKKMTLPLVKMLKFRDTSRPLVSLPIKIGEAESPTEQFNGHILAYLRDRSKNSSQLRLGREALNKNFVISLGETYLGEKPLDTLETLLKDDTSLMMSPKETINIDGTVVNAVPSGLIKTPVLNVPAINEHKTEHGRVVQYNVVDADGSAHSFEKPIQSKIRVGETVRTVVNVEVNLASSMLLKDVALEANPDAVEEGSLFEISPDLMHGALLVNTRSTNLLDKGQPTKAGYIENVELEGMRFPAKLDTGADVSSMHATDIETFDKDGKKWVSFTYKNAQGNEQAFTREVIDEMRIRARAGEEPQVRLVVSMRVKLGNIEKDVAVNLRDRSRFEYSMILGQNYLKNDIVVSSDQQFIYTGKAKSDKQ</sequence>
<accession>A0A2T3NW95</accession>
<dbReference type="Pfam" id="PF05618">
    <property type="entry name" value="Zn_protease"/>
    <property type="match status" value="2"/>
</dbReference>
<dbReference type="InterPro" id="IPR021109">
    <property type="entry name" value="Peptidase_aspartic_dom_sf"/>
</dbReference>
<reference evidence="3 4" key="1">
    <citation type="submission" date="2018-01" db="EMBL/GenBank/DDBJ databases">
        <title>Whole genome sequencing of Histamine producing bacteria.</title>
        <authorList>
            <person name="Butler K."/>
        </authorList>
    </citation>
    <scope>NUCLEOTIDE SEQUENCE [LARGE SCALE GENOMIC DNA]</scope>
    <source>
        <strain evidence="3 4">DSM 100436</strain>
    </source>
</reference>
<feature type="signal peptide" evidence="1">
    <location>
        <begin position="1"/>
        <end position="24"/>
    </location>
</feature>
<evidence type="ECO:0000313" key="3">
    <source>
        <dbReference type="EMBL" id="PSW20563.1"/>
    </source>
</evidence>
<dbReference type="SUPFAM" id="SSF50630">
    <property type="entry name" value="Acid proteases"/>
    <property type="match status" value="3"/>
</dbReference>
<gene>
    <name evidence="3" type="ORF">C9I98_06840</name>
</gene>
<keyword evidence="1" id="KW-0732">Signal</keyword>
<protein>
    <recommendedName>
        <fullName evidence="2">Retropepsin-like aspartic endopeptidase domain-containing protein</fullName>
    </recommendedName>
</protein>
<evidence type="ECO:0000259" key="2">
    <source>
        <dbReference type="Pfam" id="PF05618"/>
    </source>
</evidence>
<dbReference type="EMBL" id="PYMA01000003">
    <property type="protein sequence ID" value="PSW20563.1"/>
    <property type="molecule type" value="Genomic_DNA"/>
</dbReference>
<feature type="domain" description="Retropepsin-like aspartic endopeptidase" evidence="2">
    <location>
        <begin position="138"/>
        <end position="215"/>
    </location>
</feature>
<dbReference type="InterPro" id="IPR008503">
    <property type="entry name" value="Asp_endopeptidase"/>
</dbReference>